<keyword evidence="3" id="KW-0238">DNA-binding</keyword>
<name>A0A9X4L0K6_9BACL</name>
<dbReference type="PROSITE" id="PS50937">
    <property type="entry name" value="HTH_MERR_2"/>
    <property type="match status" value="1"/>
</dbReference>
<keyword evidence="7" id="KW-1185">Reference proteome</keyword>
<keyword evidence="4" id="KW-0804">Transcription</keyword>
<reference evidence="6" key="1">
    <citation type="submission" date="2022-10" db="EMBL/GenBank/DDBJ databases">
        <title>Comparative genomic analysis of Cohnella hashimotonis sp. nov., isolated from the International Space Station.</title>
        <authorList>
            <person name="Simpson A."/>
            <person name="Venkateswaran K."/>
        </authorList>
    </citation>
    <scope>NUCLEOTIDE SEQUENCE</scope>
    <source>
        <strain evidence="6">DSM 28161</strain>
    </source>
</reference>
<dbReference type="InterPro" id="IPR047057">
    <property type="entry name" value="MerR_fam"/>
</dbReference>
<dbReference type="Gene3D" id="1.10.1660.10">
    <property type="match status" value="1"/>
</dbReference>
<evidence type="ECO:0000256" key="1">
    <source>
        <dbReference type="ARBA" id="ARBA00022491"/>
    </source>
</evidence>
<dbReference type="SUPFAM" id="SSF46955">
    <property type="entry name" value="Putative DNA-binding domain"/>
    <property type="match status" value="1"/>
</dbReference>
<evidence type="ECO:0000313" key="6">
    <source>
        <dbReference type="EMBL" id="MDG0813998.1"/>
    </source>
</evidence>
<keyword evidence="1" id="KW-0678">Repressor</keyword>
<evidence type="ECO:0000256" key="4">
    <source>
        <dbReference type="ARBA" id="ARBA00023163"/>
    </source>
</evidence>
<dbReference type="PANTHER" id="PTHR30204">
    <property type="entry name" value="REDOX-CYCLING DRUG-SENSING TRANSCRIPTIONAL ACTIVATOR SOXR"/>
    <property type="match status" value="1"/>
</dbReference>
<dbReference type="CDD" id="cd01109">
    <property type="entry name" value="HTH_YyaN"/>
    <property type="match status" value="1"/>
</dbReference>
<dbReference type="GO" id="GO:0003700">
    <property type="term" value="F:DNA-binding transcription factor activity"/>
    <property type="evidence" value="ECO:0007669"/>
    <property type="project" value="InterPro"/>
</dbReference>
<accession>A0A9X4L0K6</accession>
<keyword evidence="2" id="KW-0805">Transcription regulation</keyword>
<evidence type="ECO:0000256" key="3">
    <source>
        <dbReference type="ARBA" id="ARBA00023125"/>
    </source>
</evidence>
<dbReference type="PANTHER" id="PTHR30204:SF69">
    <property type="entry name" value="MERR-FAMILY TRANSCRIPTIONAL REGULATOR"/>
    <property type="match status" value="1"/>
</dbReference>
<dbReference type="AlphaFoldDB" id="A0A9X4L0K6"/>
<dbReference type="SMART" id="SM00422">
    <property type="entry name" value="HTH_MERR"/>
    <property type="match status" value="1"/>
</dbReference>
<dbReference type="GO" id="GO:0003677">
    <property type="term" value="F:DNA binding"/>
    <property type="evidence" value="ECO:0007669"/>
    <property type="project" value="UniProtKB-KW"/>
</dbReference>
<dbReference type="PRINTS" id="PR00040">
    <property type="entry name" value="HTHMERR"/>
</dbReference>
<dbReference type="InterPro" id="IPR009061">
    <property type="entry name" value="DNA-bd_dom_put_sf"/>
</dbReference>
<dbReference type="InterPro" id="IPR000551">
    <property type="entry name" value="MerR-type_HTH_dom"/>
</dbReference>
<dbReference type="EMBL" id="JAPDIA010000009">
    <property type="protein sequence ID" value="MDG0813998.1"/>
    <property type="molecule type" value="Genomic_DNA"/>
</dbReference>
<protein>
    <submittedName>
        <fullName evidence="6">MerR family transcriptional regulator</fullName>
    </submittedName>
</protein>
<dbReference type="Pfam" id="PF13411">
    <property type="entry name" value="MerR_1"/>
    <property type="match status" value="1"/>
</dbReference>
<proteinExistence type="predicted"/>
<gene>
    <name evidence="6" type="ORF">OMP40_35480</name>
</gene>
<comment type="caution">
    <text evidence="6">The sequence shown here is derived from an EMBL/GenBank/DDBJ whole genome shotgun (WGS) entry which is preliminary data.</text>
</comment>
<evidence type="ECO:0000313" key="7">
    <source>
        <dbReference type="Proteomes" id="UP001153404"/>
    </source>
</evidence>
<dbReference type="RefSeq" id="WP_277538557.1">
    <property type="nucleotide sequence ID" value="NZ_JAPDIA010000009.1"/>
</dbReference>
<dbReference type="Proteomes" id="UP001153404">
    <property type="component" value="Unassembled WGS sequence"/>
</dbReference>
<organism evidence="6 7">
    <name type="scientific">Cohnella rhizosphaerae</name>
    <dbReference type="NCBI Taxonomy" id="1457232"/>
    <lineage>
        <taxon>Bacteria</taxon>
        <taxon>Bacillati</taxon>
        <taxon>Bacillota</taxon>
        <taxon>Bacilli</taxon>
        <taxon>Bacillales</taxon>
        <taxon>Paenibacillaceae</taxon>
        <taxon>Cohnella</taxon>
    </lineage>
</organism>
<dbReference type="PROSITE" id="PS00552">
    <property type="entry name" value="HTH_MERR_1"/>
    <property type="match status" value="1"/>
</dbReference>
<evidence type="ECO:0000259" key="5">
    <source>
        <dbReference type="PROSITE" id="PS50937"/>
    </source>
</evidence>
<evidence type="ECO:0000256" key="2">
    <source>
        <dbReference type="ARBA" id="ARBA00023015"/>
    </source>
</evidence>
<feature type="domain" description="HTH merR-type" evidence="5">
    <location>
        <begin position="4"/>
        <end position="73"/>
    </location>
</feature>
<sequence length="125" mass="14716">MSRQYTIAEISQETGLAPDTLRFYEKKGLLRSPERGPGGVRRYSEEDLGRIRFLLYLRNTSMPLKEIQTYVEAYNRNDETACFDLLDKHRVRVEEQARQLSETLEVIKYKLKHFQDIKDGTTKGR</sequence>